<feature type="compositionally biased region" description="Basic and acidic residues" evidence="2">
    <location>
        <begin position="1414"/>
        <end position="1429"/>
    </location>
</feature>
<dbReference type="NCBIfam" id="TIGR01168">
    <property type="entry name" value="YSIRK_signal"/>
    <property type="match status" value="1"/>
</dbReference>
<dbReference type="InterPro" id="IPR013783">
    <property type="entry name" value="Ig-like_fold"/>
</dbReference>
<gene>
    <name evidence="6" type="ORF">FYJ26_05705</name>
</gene>
<dbReference type="Pfam" id="PF18957">
    <property type="entry name" value="RibLong"/>
    <property type="match status" value="1"/>
</dbReference>
<dbReference type="InterPro" id="IPR005877">
    <property type="entry name" value="YSIRK_signal_dom"/>
</dbReference>
<evidence type="ECO:0000259" key="4">
    <source>
        <dbReference type="Pfam" id="PF18938"/>
    </source>
</evidence>
<dbReference type="SUPFAM" id="SSF49313">
    <property type="entry name" value="Cadherin-like"/>
    <property type="match status" value="1"/>
</dbReference>
<evidence type="ECO:0000313" key="7">
    <source>
        <dbReference type="Proteomes" id="UP000441925"/>
    </source>
</evidence>
<feature type="compositionally biased region" description="Basic and acidic residues" evidence="2">
    <location>
        <begin position="1493"/>
        <end position="1510"/>
    </location>
</feature>
<feature type="compositionally biased region" description="Basic and acidic residues" evidence="2">
    <location>
        <begin position="1315"/>
        <end position="1324"/>
    </location>
</feature>
<feature type="compositionally biased region" description="Polar residues" evidence="2">
    <location>
        <begin position="1546"/>
        <end position="1562"/>
    </location>
</feature>
<dbReference type="Pfam" id="PF05345">
    <property type="entry name" value="He_PIG"/>
    <property type="match status" value="1"/>
</dbReference>
<comment type="caution">
    <text evidence="6">The sequence shown here is derived from an EMBL/GenBank/DDBJ whole genome shotgun (WGS) entry which is preliminary data.</text>
</comment>
<evidence type="ECO:0000259" key="5">
    <source>
        <dbReference type="Pfam" id="PF18957"/>
    </source>
</evidence>
<feature type="region of interest" description="Disordered" evidence="2">
    <location>
        <begin position="1315"/>
        <end position="1573"/>
    </location>
</feature>
<feature type="compositionally biased region" description="Basic and acidic residues" evidence="2">
    <location>
        <begin position="1256"/>
        <end position="1278"/>
    </location>
</feature>
<feature type="domain" description="Rib" evidence="3">
    <location>
        <begin position="1156"/>
        <end position="1226"/>
    </location>
</feature>
<organism evidence="6 7">
    <name type="scientific">Anaerococcus porci</name>
    <dbReference type="NCBI Taxonomy" id="2652269"/>
    <lineage>
        <taxon>Bacteria</taxon>
        <taxon>Bacillati</taxon>
        <taxon>Bacillota</taxon>
        <taxon>Tissierellia</taxon>
        <taxon>Tissierellales</taxon>
        <taxon>Peptoniphilaceae</taxon>
        <taxon>Anaerococcus</taxon>
    </lineage>
</organism>
<feature type="region of interest" description="Disordered" evidence="2">
    <location>
        <begin position="1601"/>
        <end position="1645"/>
    </location>
</feature>
<protein>
    <submittedName>
        <fullName evidence="6">YSIRK-type signal peptide-containing protein</fullName>
    </submittedName>
</protein>
<dbReference type="Pfam" id="PF08428">
    <property type="entry name" value="Rib"/>
    <property type="match status" value="2"/>
</dbReference>
<feature type="compositionally biased region" description="Basic and acidic residues" evidence="2">
    <location>
        <begin position="1601"/>
        <end position="1615"/>
    </location>
</feature>
<dbReference type="Gene3D" id="2.60.40.10">
    <property type="entry name" value="Immunoglobulins"/>
    <property type="match status" value="1"/>
</dbReference>
<dbReference type="GO" id="GO:0016020">
    <property type="term" value="C:membrane"/>
    <property type="evidence" value="ECO:0007669"/>
    <property type="project" value="InterPro"/>
</dbReference>
<proteinExistence type="predicted"/>
<feature type="region of interest" description="Disordered" evidence="2">
    <location>
        <begin position="60"/>
        <end position="134"/>
    </location>
</feature>
<dbReference type="GO" id="GO:0005509">
    <property type="term" value="F:calcium ion binding"/>
    <property type="evidence" value="ECO:0007669"/>
    <property type="project" value="InterPro"/>
</dbReference>
<keyword evidence="7" id="KW-1185">Reference proteome</keyword>
<sequence>MKNLRGFEEVIKNNKSKNQNKKPKYAMRKLTVGLVSCMMGYLIAFTPSVSNAAEVGTENVAPKQAAPEETNAGVEGDQTPKEAISPAGETSEATSANPTTEKAVAPNKDSQPAGELNTSKENAPQAETASGEVVKKQADSFNASIKDIIVKENQEINYKDAVENLPQDAKLEVLTPAKTDNIGESIAKAKIVFSDGSEKEIKIKVTVEANDELSANSQATEATTESAGSNVAKRRVPRAASMIANNTDGIATREAAAPEDTTTDKNAKNAVHGYVGVQSSGDINLNLGSATGGAFTPVEGVRVYFQWFENGGYVSPTYTTVSGPDGRIHLAIKPFLAADGKIIKFDADPTVSGGNERYKFWVDEKTIPEKYQLQYITGENVVIPDAGLPITQGGASSDTVSNTHNNWKVLLMEKPKEDMHKEATPTEVRADGGFVEGTVSYDYNSGIGGVQWNTVADKTSPAQGVTVKASYLSDYALKQIYSEDTVARMSLRSVDDIRGSGWTKALENQLQDWIKTQIATDPDRWIAETVSAQTNAEGKYLIQFKGTWGDYKNADAGKKEYTYKVGDPSSGQIWNRWTDEQIARLGQVADSASEGGFTTSATTNQKKHVNYDWLFVSLEGADNLREMTPYNNNQYTLMHNTYGIHSGWSGVGFSTGVTNATNSSLRADFALAPAEIKFNIVNYDAGANTATPGDIAKTSTQGLPYSNTPDSFRIVWYDEKGAEVKSEDISKPNSLGALPEATLDTSGVKENKLYTAKLYRVDSRGNNAELLAVDSFAVIVDKYIGSVYDDFTHDTKGTKGATFSAQGLPNGLEIDSNTGIISGKPTEAGKFDVTVTTTVNDQSGALSANRTYSYLITDSPVPEGMVGKEYNQTVSPKAIDGYVFKNVKVELTSAIAGLTAENNTISGTPTVAVDADQEKTNVDVTYDIYKLNDNNEEVLFAEGHVDHVPLVIKQADKATSYEPHYEETQAKVGEEVTTNVPSFTDIENAPTPIPDGTKFELGDNPPANASVNPLTGAVTYTPSAGDAGKTINVPVKVIYSDDTTDTTTAKINVEKLDDIIEVTDPNQETPQGYVRVTLESGKNIASITGTQAYDVKNDGTVKYSDLINEITKDGSKTTINVDPITGRNSLEWSVDGKEVVPTDYPTTDTTLKVSAKDAYAPKGTEQTVQKGAVVDAKDSIANKDTLPEGTTYEFVDDKGDPITPDTNSIGEKDVNVKVTYPNPTENGGPTIVKTKINVIEEKTEAEKNPAVAPEKTTVENKEKLTPEEKQEVEAKVKKANPEATKVEVKDDGNVTLTYKDNSTNTLTPEQTIVERVKTTVEGEPTKVNPTDEEQKTGLTVKNQDETTPTTVTAKDEDGTEIPVKVDPETGEIKVTPGTNVDGPITVTIQDDDFKTEDNPKGEITKEVPVTGHTKGVDDNRTKTTVEGEPTKVNPTDEEQKTGLTVKNQDETTPTTVTAKDEDGTEIPVKVDPETGEIKVTPGTNVDGPITVTIKDEDFKTEDNPKGEITKEVPVTGHTKGVDDNRTKTTVEGEPTKVNPTDEEQKTGLTVKNQDETTPTTVTAKDEDGTEIPVKVDPETGEIKVTPGTNVDGPITVTIQDDDFKTEDNPKGEITKEVPVTGHTKGVDDNRTKTTVEGEPTKVNPT</sequence>
<dbReference type="EMBL" id="VULQ01000005">
    <property type="protein sequence ID" value="MSS77913.1"/>
    <property type="molecule type" value="Genomic_DNA"/>
</dbReference>
<feature type="domain" description="Atypical Rib" evidence="4">
    <location>
        <begin position="1251"/>
        <end position="1314"/>
    </location>
</feature>
<dbReference type="NCBIfam" id="NF038186">
    <property type="entry name" value="YPDG_rpt"/>
    <property type="match status" value="1"/>
</dbReference>
<keyword evidence="1" id="KW-0732">Signal</keyword>
<accession>A0A6N7VV24</accession>
<name>A0A6N7VV24_9FIRM</name>
<feature type="region of interest" description="Disordered" evidence="2">
    <location>
        <begin position="1191"/>
        <end position="1210"/>
    </location>
</feature>
<dbReference type="Pfam" id="PF18938">
    <property type="entry name" value="aRib"/>
    <property type="match status" value="1"/>
</dbReference>
<dbReference type="InterPro" id="IPR044024">
    <property type="entry name" value="aRib"/>
</dbReference>
<evidence type="ECO:0000256" key="1">
    <source>
        <dbReference type="ARBA" id="ARBA00022729"/>
    </source>
</evidence>
<evidence type="ECO:0000259" key="3">
    <source>
        <dbReference type="Pfam" id="PF08428"/>
    </source>
</evidence>
<feature type="domain" description="Rib" evidence="3">
    <location>
        <begin position="137"/>
        <end position="208"/>
    </location>
</feature>
<evidence type="ECO:0000313" key="6">
    <source>
        <dbReference type="EMBL" id="MSS77913.1"/>
    </source>
</evidence>
<feature type="compositionally biased region" description="Polar residues" evidence="2">
    <location>
        <begin position="1336"/>
        <end position="1352"/>
    </location>
</feature>
<feature type="region of interest" description="Disordered" evidence="2">
    <location>
        <begin position="1244"/>
        <end position="1278"/>
    </location>
</feature>
<feature type="non-terminal residue" evidence="6">
    <location>
        <position position="1645"/>
    </location>
</feature>
<dbReference type="Proteomes" id="UP000441925">
    <property type="component" value="Unassembled WGS sequence"/>
</dbReference>
<dbReference type="RefSeq" id="WP_154540530.1">
    <property type="nucleotide sequence ID" value="NZ_VULQ01000005.1"/>
</dbReference>
<dbReference type="InterPro" id="IPR015919">
    <property type="entry name" value="Cadherin-like_sf"/>
</dbReference>
<feature type="compositionally biased region" description="Polar residues" evidence="2">
    <location>
        <begin position="91"/>
        <end position="100"/>
    </location>
</feature>
<feature type="compositionally biased region" description="Basic and acidic residues" evidence="2">
    <location>
        <begin position="1624"/>
        <end position="1639"/>
    </location>
</feature>
<feature type="compositionally biased region" description="Basic and acidic residues" evidence="2">
    <location>
        <begin position="1391"/>
        <end position="1405"/>
    </location>
</feature>
<feature type="compositionally biased region" description="Basic and acidic residues" evidence="2">
    <location>
        <begin position="1519"/>
        <end position="1534"/>
    </location>
</feature>
<dbReference type="InterPro" id="IPR044055">
    <property type="entry name" value="RibLong"/>
</dbReference>
<feature type="compositionally biased region" description="Polar residues" evidence="2">
    <location>
        <begin position="116"/>
        <end position="128"/>
    </location>
</feature>
<feature type="domain" description="Long Rib" evidence="5">
    <location>
        <begin position="958"/>
        <end position="1054"/>
    </location>
</feature>
<dbReference type="Gene3D" id="3.10.20.890">
    <property type="match status" value="1"/>
</dbReference>
<feature type="compositionally biased region" description="Polar residues" evidence="2">
    <location>
        <begin position="1441"/>
        <end position="1457"/>
    </location>
</feature>
<evidence type="ECO:0000256" key="2">
    <source>
        <dbReference type="SAM" id="MobiDB-lite"/>
    </source>
</evidence>
<dbReference type="InterPro" id="IPR059115">
    <property type="entry name" value="Rib"/>
</dbReference>
<reference evidence="6 7" key="1">
    <citation type="submission" date="2019-08" db="EMBL/GenBank/DDBJ databases">
        <title>In-depth cultivation of the pig gut microbiome towards novel bacterial diversity and tailored functional studies.</title>
        <authorList>
            <person name="Wylensek D."/>
            <person name="Hitch T.C.A."/>
            <person name="Clavel T."/>
        </authorList>
    </citation>
    <scope>NUCLEOTIDE SEQUENCE [LARGE SCALE GENOMIC DNA]</scope>
    <source>
        <strain evidence="6 7">WCA-380-WT-2B</strain>
    </source>
</reference>